<comment type="subcellular location">
    <subcellularLocation>
        <location evidence="1">Cell envelope</location>
    </subcellularLocation>
</comment>
<dbReference type="CDD" id="cd02966">
    <property type="entry name" value="TlpA_like_family"/>
    <property type="match status" value="1"/>
</dbReference>
<keyword evidence="7" id="KW-0472">Membrane</keyword>
<evidence type="ECO:0000256" key="5">
    <source>
        <dbReference type="ARBA" id="ARBA00023284"/>
    </source>
</evidence>
<feature type="transmembrane region" description="Helical" evidence="7">
    <location>
        <begin position="7"/>
        <end position="27"/>
    </location>
</feature>
<evidence type="ECO:0000256" key="7">
    <source>
        <dbReference type="SAM" id="Phobius"/>
    </source>
</evidence>
<evidence type="ECO:0000256" key="4">
    <source>
        <dbReference type="ARBA" id="ARBA00023157"/>
    </source>
</evidence>
<dbReference type="SUPFAM" id="SSF52833">
    <property type="entry name" value="Thioredoxin-like"/>
    <property type="match status" value="1"/>
</dbReference>
<evidence type="ECO:0000313" key="9">
    <source>
        <dbReference type="EMBL" id="GAA2369777.1"/>
    </source>
</evidence>
<dbReference type="RefSeq" id="WP_278125334.1">
    <property type="nucleotide sequence ID" value="NZ_BAAARB010000002.1"/>
</dbReference>
<evidence type="ECO:0000256" key="1">
    <source>
        <dbReference type="ARBA" id="ARBA00004196"/>
    </source>
</evidence>
<keyword evidence="4" id="KW-1015">Disulfide bond</keyword>
<keyword evidence="7" id="KW-0812">Transmembrane</keyword>
<gene>
    <name evidence="9" type="ORF">GCM10009855_06390</name>
</gene>
<reference evidence="9 10" key="1">
    <citation type="journal article" date="2019" name="Int. J. Syst. Evol. Microbiol.">
        <title>The Global Catalogue of Microorganisms (GCM) 10K type strain sequencing project: providing services to taxonomists for standard genome sequencing and annotation.</title>
        <authorList>
            <consortium name="The Broad Institute Genomics Platform"/>
            <consortium name="The Broad Institute Genome Sequencing Center for Infectious Disease"/>
            <person name="Wu L."/>
            <person name="Ma J."/>
        </authorList>
    </citation>
    <scope>NUCLEOTIDE SEQUENCE [LARGE SCALE GENOMIC DNA]</scope>
    <source>
        <strain evidence="9 10">JCM 16227</strain>
    </source>
</reference>
<keyword evidence="7" id="KW-1133">Transmembrane helix</keyword>
<organism evidence="9 10">
    <name type="scientific">Gordonia cholesterolivorans</name>
    <dbReference type="NCBI Taxonomy" id="559625"/>
    <lineage>
        <taxon>Bacteria</taxon>
        <taxon>Bacillati</taxon>
        <taxon>Actinomycetota</taxon>
        <taxon>Actinomycetes</taxon>
        <taxon>Mycobacteriales</taxon>
        <taxon>Gordoniaceae</taxon>
        <taxon>Gordonia</taxon>
    </lineage>
</organism>
<protein>
    <recommendedName>
        <fullName evidence="8">Thioredoxin domain-containing protein</fullName>
    </recommendedName>
</protein>
<evidence type="ECO:0000256" key="6">
    <source>
        <dbReference type="SAM" id="MobiDB-lite"/>
    </source>
</evidence>
<name>A0ABN3H5H5_9ACTN</name>
<keyword evidence="5" id="KW-0676">Redox-active center</keyword>
<accession>A0ABN3H5H5</accession>
<evidence type="ECO:0000313" key="10">
    <source>
        <dbReference type="Proteomes" id="UP001501170"/>
    </source>
</evidence>
<dbReference type="InterPro" id="IPR013766">
    <property type="entry name" value="Thioredoxin_domain"/>
</dbReference>
<dbReference type="Gene3D" id="3.40.30.10">
    <property type="entry name" value="Glutaredoxin"/>
    <property type="match status" value="1"/>
</dbReference>
<dbReference type="InterPro" id="IPR036249">
    <property type="entry name" value="Thioredoxin-like_sf"/>
</dbReference>
<dbReference type="Pfam" id="PF08534">
    <property type="entry name" value="Redoxin"/>
    <property type="match status" value="1"/>
</dbReference>
<proteinExistence type="predicted"/>
<feature type="region of interest" description="Disordered" evidence="6">
    <location>
        <begin position="34"/>
        <end position="73"/>
    </location>
</feature>
<feature type="domain" description="Thioredoxin" evidence="8">
    <location>
        <begin position="66"/>
        <end position="223"/>
    </location>
</feature>
<feature type="compositionally biased region" description="Low complexity" evidence="6">
    <location>
        <begin position="42"/>
        <end position="52"/>
    </location>
</feature>
<dbReference type="PROSITE" id="PS51352">
    <property type="entry name" value="THIOREDOXIN_2"/>
    <property type="match status" value="1"/>
</dbReference>
<evidence type="ECO:0000259" key="8">
    <source>
        <dbReference type="PROSITE" id="PS51352"/>
    </source>
</evidence>
<dbReference type="PROSITE" id="PS00194">
    <property type="entry name" value="THIOREDOXIN_1"/>
    <property type="match status" value="1"/>
</dbReference>
<dbReference type="PANTHER" id="PTHR42852">
    <property type="entry name" value="THIOL:DISULFIDE INTERCHANGE PROTEIN DSBE"/>
    <property type="match status" value="1"/>
</dbReference>
<comment type="caution">
    <text evidence="9">The sequence shown here is derived from an EMBL/GenBank/DDBJ whole genome shotgun (WGS) entry which is preliminary data.</text>
</comment>
<sequence length="230" mass="23671">MKILKEPAARATLAFVIVAVALIVALWPRGGPDDTADGGGTTAATSTSGVTDQQVSEDELSKERAAAALQPCPDGTGPAGPHSVLAGVTVPCMATGAPVDLGVTTAGKPLVINMWAVWCLPCRRELPIFDQFSTDAGESLNVLAVHASQGGDKPYFVLKFLQEVGVHLPVVTDPNGAVAKAIGAPRVFPSTVLIRSDGTVADVLPRVFDSEAQLAQVVREKLGVDVGGAQ</sequence>
<evidence type="ECO:0000256" key="3">
    <source>
        <dbReference type="ARBA" id="ARBA00022968"/>
    </source>
</evidence>
<dbReference type="InterPro" id="IPR050553">
    <property type="entry name" value="Thioredoxin_ResA/DsbE_sf"/>
</dbReference>
<keyword evidence="2" id="KW-0201">Cytochrome c-type biogenesis</keyword>
<dbReference type="InterPro" id="IPR013740">
    <property type="entry name" value="Redoxin"/>
</dbReference>
<keyword evidence="3" id="KW-0735">Signal-anchor</keyword>
<dbReference type="EMBL" id="BAAARB010000002">
    <property type="protein sequence ID" value="GAA2369777.1"/>
    <property type="molecule type" value="Genomic_DNA"/>
</dbReference>
<keyword evidence="10" id="KW-1185">Reference proteome</keyword>
<dbReference type="Proteomes" id="UP001501170">
    <property type="component" value="Unassembled WGS sequence"/>
</dbReference>
<dbReference type="InterPro" id="IPR017937">
    <property type="entry name" value="Thioredoxin_CS"/>
</dbReference>
<evidence type="ECO:0000256" key="2">
    <source>
        <dbReference type="ARBA" id="ARBA00022748"/>
    </source>
</evidence>
<dbReference type="PANTHER" id="PTHR42852:SF6">
    <property type="entry name" value="THIOL:DISULFIDE INTERCHANGE PROTEIN DSBE"/>
    <property type="match status" value="1"/>
</dbReference>